<sequence>MKKGVDNYRFYINFSNRSVICHCLKFPPELICLLRSCSMLVHWSRMRVFLPQVLILLFISFLIPKHLIDRAFIDYALPKLLSLGKCPYDHIAWLTKEYLEWGRKKSQRNQLGTINMDFLIYGGTKLHLREWYFSGPKPHESNRGGYLENMPSISTISS</sequence>
<comment type="caution">
    <text evidence="2">The sequence shown here is derived from an EMBL/GenBank/DDBJ whole genome shotgun (WGS) entry which is preliminary data.</text>
</comment>
<evidence type="ECO:0000256" key="1">
    <source>
        <dbReference type="SAM" id="Phobius"/>
    </source>
</evidence>
<name>A0ABQ7XD04_BRANA</name>
<gene>
    <name evidence="2" type="ORF">HID58_093655</name>
</gene>
<feature type="transmembrane region" description="Helical" evidence="1">
    <location>
        <begin position="48"/>
        <end position="68"/>
    </location>
</feature>
<evidence type="ECO:0000313" key="2">
    <source>
        <dbReference type="EMBL" id="KAH0852870.1"/>
    </source>
</evidence>
<accession>A0ABQ7XD04</accession>
<reference evidence="2 3" key="1">
    <citation type="submission" date="2021-05" db="EMBL/GenBank/DDBJ databases">
        <title>Genome Assembly of Synthetic Allotetraploid Brassica napus Reveals Homoeologous Exchanges between Subgenomes.</title>
        <authorList>
            <person name="Davis J.T."/>
        </authorList>
    </citation>
    <scope>NUCLEOTIDE SEQUENCE [LARGE SCALE GENOMIC DNA]</scope>
    <source>
        <strain evidence="3">cv. Da-Ae</strain>
        <tissue evidence="2">Seedling</tissue>
    </source>
</reference>
<keyword evidence="1" id="KW-0472">Membrane</keyword>
<dbReference type="Proteomes" id="UP000824890">
    <property type="component" value="Unassembled WGS sequence"/>
</dbReference>
<keyword evidence="1" id="KW-0812">Transmembrane</keyword>
<dbReference type="EMBL" id="JAGKQM010000957">
    <property type="protein sequence ID" value="KAH0852870.1"/>
    <property type="molecule type" value="Genomic_DNA"/>
</dbReference>
<organism evidence="2 3">
    <name type="scientific">Brassica napus</name>
    <name type="common">Rape</name>
    <dbReference type="NCBI Taxonomy" id="3708"/>
    <lineage>
        <taxon>Eukaryota</taxon>
        <taxon>Viridiplantae</taxon>
        <taxon>Streptophyta</taxon>
        <taxon>Embryophyta</taxon>
        <taxon>Tracheophyta</taxon>
        <taxon>Spermatophyta</taxon>
        <taxon>Magnoliopsida</taxon>
        <taxon>eudicotyledons</taxon>
        <taxon>Gunneridae</taxon>
        <taxon>Pentapetalae</taxon>
        <taxon>rosids</taxon>
        <taxon>malvids</taxon>
        <taxon>Brassicales</taxon>
        <taxon>Brassicaceae</taxon>
        <taxon>Brassiceae</taxon>
        <taxon>Brassica</taxon>
    </lineage>
</organism>
<keyword evidence="3" id="KW-1185">Reference proteome</keyword>
<keyword evidence="1" id="KW-1133">Transmembrane helix</keyword>
<proteinExistence type="predicted"/>
<evidence type="ECO:0000313" key="3">
    <source>
        <dbReference type="Proteomes" id="UP000824890"/>
    </source>
</evidence>
<protein>
    <submittedName>
        <fullName evidence="2">Uncharacterized protein</fullName>
    </submittedName>
</protein>